<dbReference type="PANTHER" id="PTHR24020:SF35">
    <property type="entry name" value="MATRILIN-2"/>
    <property type="match status" value="1"/>
</dbReference>
<dbReference type="InterPro" id="IPR050525">
    <property type="entry name" value="ECM_Assembly_Org"/>
</dbReference>
<gene>
    <name evidence="5" type="primary">MATN2</name>
    <name evidence="5" type="ORF">ILYODFUR_001088</name>
</gene>
<evidence type="ECO:0000313" key="5">
    <source>
        <dbReference type="EMBL" id="MEQ2223828.1"/>
    </source>
</evidence>
<feature type="compositionally biased region" description="Basic and acidic residues" evidence="2">
    <location>
        <begin position="961"/>
        <end position="974"/>
    </location>
</feature>
<keyword evidence="1" id="KW-1015">Disulfide bond</keyword>
<dbReference type="PANTHER" id="PTHR24020">
    <property type="entry name" value="COLLAGEN ALPHA"/>
    <property type="match status" value="1"/>
</dbReference>
<dbReference type="SUPFAM" id="SSF57184">
    <property type="entry name" value="Growth factor receptor domain"/>
    <property type="match status" value="3"/>
</dbReference>
<feature type="compositionally biased region" description="Acidic residues" evidence="2">
    <location>
        <begin position="891"/>
        <end position="903"/>
    </location>
</feature>
<feature type="region of interest" description="Disordered" evidence="2">
    <location>
        <begin position="815"/>
        <end position="848"/>
    </location>
</feature>
<dbReference type="Gene3D" id="3.40.50.410">
    <property type="entry name" value="von Willebrand factor, type A domain"/>
    <property type="match status" value="2"/>
</dbReference>
<dbReference type="PRINTS" id="PR00453">
    <property type="entry name" value="VWFADOMAIN"/>
</dbReference>
<dbReference type="InterPro" id="IPR001881">
    <property type="entry name" value="EGF-like_Ca-bd_dom"/>
</dbReference>
<feature type="compositionally biased region" description="Basic and acidic residues" evidence="2">
    <location>
        <begin position="827"/>
        <end position="838"/>
    </location>
</feature>
<dbReference type="CDD" id="cd00054">
    <property type="entry name" value="EGF_CA"/>
    <property type="match status" value="1"/>
</dbReference>
<dbReference type="PROSITE" id="PS01186">
    <property type="entry name" value="EGF_2"/>
    <property type="match status" value="4"/>
</dbReference>
<feature type="chain" id="PRO_5045256173" evidence="3">
    <location>
        <begin position="20"/>
        <end position="1215"/>
    </location>
</feature>
<dbReference type="PROSITE" id="PS50234">
    <property type="entry name" value="VWFA"/>
    <property type="match status" value="2"/>
</dbReference>
<feature type="domain" description="VWFA" evidence="4">
    <location>
        <begin position="52"/>
        <end position="227"/>
    </location>
</feature>
<name>A0ABV0SVX5_9TELE</name>
<keyword evidence="3" id="KW-0732">Signal</keyword>
<dbReference type="Gene3D" id="2.10.25.10">
    <property type="entry name" value="Laminin"/>
    <property type="match status" value="9"/>
</dbReference>
<evidence type="ECO:0000256" key="2">
    <source>
        <dbReference type="SAM" id="MobiDB-lite"/>
    </source>
</evidence>
<evidence type="ECO:0000259" key="4">
    <source>
        <dbReference type="PROSITE" id="PS50234"/>
    </source>
</evidence>
<feature type="region of interest" description="Disordered" evidence="2">
    <location>
        <begin position="1104"/>
        <end position="1215"/>
    </location>
</feature>
<dbReference type="EMBL" id="JAHRIQ010011632">
    <property type="protein sequence ID" value="MEQ2223828.1"/>
    <property type="molecule type" value="Genomic_DNA"/>
</dbReference>
<keyword evidence="6" id="KW-1185">Reference proteome</keyword>
<proteinExistence type="predicted"/>
<dbReference type="SMART" id="SM00179">
    <property type="entry name" value="EGF_CA"/>
    <property type="match status" value="9"/>
</dbReference>
<dbReference type="Proteomes" id="UP001482620">
    <property type="component" value="Unassembled WGS sequence"/>
</dbReference>
<protein>
    <submittedName>
        <fullName evidence="5">Matrilin-2</fullName>
    </submittedName>
</protein>
<comment type="caution">
    <text evidence="5">The sequence shown here is derived from an EMBL/GenBank/DDBJ whole genome shotgun (WGS) entry which is preliminary data.</text>
</comment>
<feature type="region of interest" description="Disordered" evidence="2">
    <location>
        <begin position="1030"/>
        <end position="1053"/>
    </location>
</feature>
<feature type="compositionally biased region" description="Low complexity" evidence="2">
    <location>
        <begin position="947"/>
        <end position="956"/>
    </location>
</feature>
<organism evidence="5 6">
    <name type="scientific">Ilyodon furcidens</name>
    <name type="common">goldbreast splitfin</name>
    <dbReference type="NCBI Taxonomy" id="33524"/>
    <lineage>
        <taxon>Eukaryota</taxon>
        <taxon>Metazoa</taxon>
        <taxon>Chordata</taxon>
        <taxon>Craniata</taxon>
        <taxon>Vertebrata</taxon>
        <taxon>Euteleostomi</taxon>
        <taxon>Actinopterygii</taxon>
        <taxon>Neopterygii</taxon>
        <taxon>Teleostei</taxon>
        <taxon>Neoteleostei</taxon>
        <taxon>Acanthomorphata</taxon>
        <taxon>Ovalentaria</taxon>
        <taxon>Atherinomorphae</taxon>
        <taxon>Cyprinodontiformes</taxon>
        <taxon>Goodeidae</taxon>
        <taxon>Ilyodon</taxon>
    </lineage>
</organism>
<dbReference type="InterPro" id="IPR009030">
    <property type="entry name" value="Growth_fac_rcpt_cys_sf"/>
</dbReference>
<dbReference type="InterPro" id="IPR002035">
    <property type="entry name" value="VWF_A"/>
</dbReference>
<feature type="signal peptide" evidence="3">
    <location>
        <begin position="1"/>
        <end position="19"/>
    </location>
</feature>
<evidence type="ECO:0000256" key="1">
    <source>
        <dbReference type="ARBA" id="ARBA00023157"/>
    </source>
</evidence>
<feature type="compositionally biased region" description="Low complexity" evidence="2">
    <location>
        <begin position="1116"/>
        <end position="1130"/>
    </location>
</feature>
<dbReference type="InterPro" id="IPR036465">
    <property type="entry name" value="vWFA_dom_sf"/>
</dbReference>
<sequence>MRSLALGFFCLLYCNTAQPERRRPKHITVKGRNDTTIQNITVENPCKAMPLDFVFVIDSSRSIRPNDYEKAKTFIINLLQFLDIGHNATRVGLLQYGSVVQPEFSLNTYTTKAEVEEAVRNMQHLATGTMTGLAIQYTMEVALTEEQGARQMSLQIPRIAMIVTDGRPQDTVEEIAAQARQAGIQIFAIGVGRVEMNTLKAIGSEPHSEHVHLVANFSQIETLISVFKSKLCGGSDMCKVVEHQCQHICVSSPSSYRCKCRKGFTLNPDGKTCKADDTCAVVDHGCDHICVNVAEGYECRCRPGYEVTIDLKTCNRIDYCDLGNHGCEHNCVSLPGSYICSCKKGYVLNSDGKTCSKIDHCADGNHGCEQDFMNTETSCVCKCRNGYTLRSDGKTCKKVDPCADGTHGCEQDFVSTEDSCVCRCRRGFTLRPDGKTCEKVDPCADGTHGCEQDFVSTEDSCVCRCRKGFTLRPDGTTCKKVDPCADGTHGCEQDFVSTENSCVCRCRKGFTLRPDGKSCKKIDHCVDGNHGCEQEFMNTEDSCVCKCREGYMLRADGKTCQSVNLCQTLDHGCEHLCANTTDSYICKCYEGFILAEDGKSCEKPGCHDGVMDLVFVIDGSKSLGYANFELVKQFVNSIVDSLDISRMGTHVGLIQFSTKVRTEFTLGQHITAQDIKWAVTQMQYMGRGSMTGSALRHMFQFSFSEKEGARLNIPRLCIMFTDGRSQDDVSEWANKAKNSGVTIYALGVGKAIEQELREIASEPAEMHQYYAEDFEKMGEITKKLKSRICKEKPADENMCREQIDVSGKRTAEHECMGCSSSSAQTVEQEKRPGTKPEESNGDTVAVRNGSITEDVQTIEDQMQLPAQTVLPDNLKAGPEDEKEAVLVGIEAQEDLGSGEELLEAPEQQSEPEASEELAPQPESYAAVEDSAEPEVAVAVTEVAPPVEEALPLETVPAEAPPEVKDTEETPDAKSVEAVQTEVPVLAEEVLTVPAAEPVVEDPAGTVGAVEEAVAEGAFKAPTEDEKLVQAEAPTGNTSPETVSDTPGAGEASTTTTISVGHEAAALANPPGPADAVKPVIDTAIAKTSIPEMTPVTPIKAVAQAKRNSATEEETDVSTATAVTASSAEVSCPIEVTTASEPAKTSEAPPVRVNPESSTDNGVTAEIPVVEPITTQSEASSDPEPANEAVPKPSPEVASVNETYKDTAGEIAKKQD</sequence>
<dbReference type="Pfam" id="PF00092">
    <property type="entry name" value="VWA"/>
    <property type="match status" value="2"/>
</dbReference>
<dbReference type="SMART" id="SM00181">
    <property type="entry name" value="EGF"/>
    <property type="match status" value="9"/>
</dbReference>
<dbReference type="InterPro" id="IPR000742">
    <property type="entry name" value="EGF"/>
</dbReference>
<feature type="compositionally biased region" description="Basic and acidic residues" evidence="2">
    <location>
        <begin position="1202"/>
        <end position="1215"/>
    </location>
</feature>
<feature type="domain" description="VWFA" evidence="4">
    <location>
        <begin position="612"/>
        <end position="784"/>
    </location>
</feature>
<feature type="compositionally biased region" description="Low complexity" evidence="2">
    <location>
        <begin position="904"/>
        <end position="923"/>
    </location>
</feature>
<feature type="region of interest" description="Disordered" evidence="2">
    <location>
        <begin position="890"/>
        <end position="935"/>
    </location>
</feature>
<dbReference type="SMART" id="SM00327">
    <property type="entry name" value="VWA"/>
    <property type="match status" value="2"/>
</dbReference>
<dbReference type="Pfam" id="PF14670">
    <property type="entry name" value="FXa_inhibition"/>
    <property type="match status" value="4"/>
</dbReference>
<accession>A0ABV0SVX5</accession>
<evidence type="ECO:0000256" key="3">
    <source>
        <dbReference type="SAM" id="SignalP"/>
    </source>
</evidence>
<reference evidence="5 6" key="1">
    <citation type="submission" date="2021-06" db="EMBL/GenBank/DDBJ databases">
        <authorList>
            <person name="Palmer J.M."/>
        </authorList>
    </citation>
    <scope>NUCLEOTIDE SEQUENCE [LARGE SCALE GENOMIC DNA]</scope>
    <source>
        <strain evidence="6">if_2019</strain>
        <tissue evidence="5">Muscle</tissue>
    </source>
</reference>
<dbReference type="SUPFAM" id="SSF53300">
    <property type="entry name" value="vWA-like"/>
    <property type="match status" value="2"/>
</dbReference>
<evidence type="ECO:0000313" key="6">
    <source>
        <dbReference type="Proteomes" id="UP001482620"/>
    </source>
</evidence>
<feature type="region of interest" description="Disordered" evidence="2">
    <location>
        <begin position="947"/>
        <end position="977"/>
    </location>
</feature>
<feature type="compositionally biased region" description="Polar residues" evidence="2">
    <location>
        <begin position="1034"/>
        <end position="1044"/>
    </location>
</feature>